<dbReference type="PROSITE" id="PS00455">
    <property type="entry name" value="AMP_BINDING"/>
    <property type="match status" value="1"/>
</dbReference>
<dbReference type="InterPro" id="IPR036736">
    <property type="entry name" value="ACP-like_sf"/>
</dbReference>
<dbReference type="Gene3D" id="3.30.559.10">
    <property type="entry name" value="Chloramphenicol acetyltransferase-like domain"/>
    <property type="match status" value="1"/>
</dbReference>
<dbReference type="SUPFAM" id="SSF53474">
    <property type="entry name" value="alpha/beta-Hydrolases"/>
    <property type="match status" value="1"/>
</dbReference>
<evidence type="ECO:0000313" key="3">
    <source>
        <dbReference type="Proteomes" id="UP000016487"/>
    </source>
</evidence>
<dbReference type="GO" id="GO:0031177">
    <property type="term" value="F:phosphopantetheine binding"/>
    <property type="evidence" value="ECO:0007669"/>
    <property type="project" value="TreeGrafter"/>
</dbReference>
<dbReference type="Gene3D" id="3.40.50.12780">
    <property type="entry name" value="N-terminal domain of ligase-like"/>
    <property type="match status" value="1"/>
</dbReference>
<dbReference type="SUPFAM" id="SSF56801">
    <property type="entry name" value="Acetyl-CoA synthetase-like"/>
    <property type="match status" value="1"/>
</dbReference>
<protein>
    <recommendedName>
        <fullName evidence="1">Carrier domain-containing protein</fullName>
    </recommendedName>
</protein>
<dbReference type="Pfam" id="PF00975">
    <property type="entry name" value="Thioesterase"/>
    <property type="match status" value="1"/>
</dbReference>
<dbReference type="Pfam" id="PF00668">
    <property type="entry name" value="Condensation"/>
    <property type="match status" value="1"/>
</dbReference>
<dbReference type="Pfam" id="PF00550">
    <property type="entry name" value="PP-binding"/>
    <property type="match status" value="1"/>
</dbReference>
<accession>A0AAD4AGB7</accession>
<dbReference type="EMBL" id="AHBZ03000023">
    <property type="protein sequence ID" value="KAF7767617.1"/>
    <property type="molecule type" value="Genomic_DNA"/>
</dbReference>
<reference evidence="2" key="2">
    <citation type="submission" date="2015-03" db="EMBL/GenBank/DDBJ databases">
        <title>Genome sequence of Pseudoalteromonas citrea.</title>
        <authorList>
            <person name="Xie B.-B."/>
            <person name="Rong J.-C."/>
            <person name="Qin Q.-L."/>
            <person name="Zhang Y.-Z."/>
        </authorList>
    </citation>
    <scope>NUCLEOTIDE SEQUENCE</scope>
    <source>
        <strain evidence="2">DSM 8771</strain>
    </source>
</reference>
<dbReference type="SUPFAM" id="SSF52777">
    <property type="entry name" value="CoA-dependent acyltransferases"/>
    <property type="match status" value="1"/>
</dbReference>
<reference evidence="2" key="1">
    <citation type="journal article" date="2012" name="J. Bacteriol.">
        <title>Genome sequences of type strains of seven species of the marine bacterium Pseudoalteromonas.</title>
        <authorList>
            <person name="Xie B.B."/>
            <person name="Shu Y.L."/>
            <person name="Qin Q.L."/>
            <person name="Rong J.C."/>
            <person name="Zhang X.Y."/>
            <person name="Chen X.L."/>
            <person name="Shi M."/>
            <person name="He H.L."/>
            <person name="Zhou B.C."/>
            <person name="Zhang Y.Z."/>
        </authorList>
    </citation>
    <scope>NUCLEOTIDE SEQUENCE</scope>
    <source>
        <strain evidence="2">DSM 8771</strain>
    </source>
</reference>
<dbReference type="GO" id="GO:0005737">
    <property type="term" value="C:cytoplasm"/>
    <property type="evidence" value="ECO:0007669"/>
    <property type="project" value="TreeGrafter"/>
</dbReference>
<dbReference type="SUPFAM" id="SSF47336">
    <property type="entry name" value="ACP-like"/>
    <property type="match status" value="1"/>
</dbReference>
<dbReference type="PANTHER" id="PTHR45527:SF1">
    <property type="entry name" value="FATTY ACID SYNTHASE"/>
    <property type="match status" value="1"/>
</dbReference>
<name>A0AAD4AGB7_9GAMM</name>
<dbReference type="Gene3D" id="3.30.559.30">
    <property type="entry name" value="Nonribosomal peptide synthetase, condensation domain"/>
    <property type="match status" value="1"/>
</dbReference>
<evidence type="ECO:0000313" key="2">
    <source>
        <dbReference type="EMBL" id="KAF7767617.1"/>
    </source>
</evidence>
<dbReference type="Gene3D" id="3.30.300.30">
    <property type="match status" value="1"/>
</dbReference>
<dbReference type="RefSeq" id="WP_010365468.1">
    <property type="nucleotide sequence ID" value="NZ_AHBZ03000023.1"/>
</dbReference>
<organism evidence="2 3">
    <name type="scientific">Pseudoalteromonas citrea</name>
    <dbReference type="NCBI Taxonomy" id="43655"/>
    <lineage>
        <taxon>Bacteria</taxon>
        <taxon>Pseudomonadati</taxon>
        <taxon>Pseudomonadota</taxon>
        <taxon>Gammaproteobacteria</taxon>
        <taxon>Alteromonadales</taxon>
        <taxon>Pseudoalteromonadaceae</taxon>
        <taxon>Pseudoalteromonas</taxon>
    </lineage>
</organism>
<dbReference type="InterPro" id="IPR000873">
    <property type="entry name" value="AMP-dep_synth/lig_dom"/>
</dbReference>
<dbReference type="Gene3D" id="3.40.50.1820">
    <property type="entry name" value="alpha/beta hydrolase"/>
    <property type="match status" value="1"/>
</dbReference>
<dbReference type="InterPro" id="IPR001031">
    <property type="entry name" value="Thioesterase"/>
</dbReference>
<feature type="domain" description="Carrier" evidence="1">
    <location>
        <begin position="915"/>
        <end position="992"/>
    </location>
</feature>
<comment type="caution">
    <text evidence="2">The sequence shown here is derived from an EMBL/GenBank/DDBJ whole genome shotgun (WGS) entry which is preliminary data.</text>
</comment>
<dbReference type="InterPro" id="IPR045851">
    <property type="entry name" value="AMP-bd_C_sf"/>
</dbReference>
<dbReference type="InterPro" id="IPR029058">
    <property type="entry name" value="AB_hydrolase_fold"/>
</dbReference>
<dbReference type="InterPro" id="IPR009081">
    <property type="entry name" value="PP-bd_ACP"/>
</dbReference>
<evidence type="ECO:0000259" key="1">
    <source>
        <dbReference type="PROSITE" id="PS50075"/>
    </source>
</evidence>
<dbReference type="InterPro" id="IPR001242">
    <property type="entry name" value="Condensation_dom"/>
</dbReference>
<dbReference type="Proteomes" id="UP000016487">
    <property type="component" value="Unassembled WGS sequence"/>
</dbReference>
<dbReference type="AlphaFoldDB" id="A0AAD4AGB7"/>
<dbReference type="GO" id="GO:0044550">
    <property type="term" value="P:secondary metabolite biosynthetic process"/>
    <property type="evidence" value="ECO:0007669"/>
    <property type="project" value="TreeGrafter"/>
</dbReference>
<dbReference type="InterPro" id="IPR042099">
    <property type="entry name" value="ANL_N_sf"/>
</dbReference>
<dbReference type="CDD" id="cd05930">
    <property type="entry name" value="A_NRPS"/>
    <property type="match status" value="1"/>
</dbReference>
<proteinExistence type="predicted"/>
<sequence length="1264" mass="139551">MIADYVEEYQEGVPLTAVQQLLNKQDSAVNQILYKCEARLTTEAIRQRAQSLLAGHISISSCYKKIAGFTSHRGVPFMGSSVNVQECAWSFQREPNLAQLNLSAPLDIAPEQGVNLDVCVVTSAGDMYIALRSFALALDVTSLQLIAQYIISDDELEEALQFPDFVAWQLDMFDDEEGLAGQAYWQHYLSNNLPGALNLPYKKREIDTSNVTYSHLSHQFTGELVSQVEQFAETLNLTVFQVIQLSWWWLLARLAPQHTFLTQLNYDPRSESEEFEGALGCYNKELPIIVEYDTEQTFKSWLMNTAEVVETHLQWAECITVEQLALVATHNGAVNSLNTGTLECSSEQQSELQLTILDDHTVSICFADQCYSGAAISSILTQLEQILKEVVRTGGEGLNSTISLLSEVEKQQHLALNKADNSQPELLHERIAQFAVSQPNVLAINDGHQCLTYAQLQTQITEFAVGLHTHTQGKDQPVALLLPRSADMAVAMLAAMQLGVGYVPLDPDWPKTRIEQVLGQFNDMQVIDLEGKEGHAFSTIAKLGVNATILPDALGELAYVIFTSGSTGTPKGVQINQQQLAQYCYASSKAMELDEQSHFALTAAVTADLGYTCLFNALYLGKSLHIADELQSKERDAFEAFLTDNEIDCIKIVPSHLQALCDTAALTYVPRKLILGGEACPATFLCSLQQWAPNSEVYNHYGPSEATVGVMSHLYAENGGGVAKLSEVFDGTEIFILNEQQQLCATGEIGQLYIAGSQLALGYLNTQSSAFVTDTPWAERIYATGDLARYMPDNSIMILGRKDDQVKIRGVRIEPQEIAKTIESALNVEHCVVLSNVINNEHVLVAYLYDTHSQVGQVNGEDIAEIQLRLRENLPDVMIPNCFYYVHEWPRMGNGKIDKKSLPQYQHGRSETFIAPKGELEQNLAQMFADVLGVQRVSTEQSFFLLGGHSIAAIKLVKRWADKYESALHFELATLFQAPSVALLAQAIEQQSQALIAPLKYSQSATKQLICIHDGLGLTLAYRALAAQLPEHVNVYGLAPQLADLTKVDNFDELAEHYATAIASQFEQQVVEILGWSMGGVLATKVSACLSDKGIQVKRLVIADTWLANENNRIDENTSVREFIADLVEGENTQWTNSVDTFLTEQNVESLSGDNLSQCIAKCWDLHAAQLAEPLNAIRGEQVARTYATSNKLLELRNKGCHVPHLPHNVQDVQVVWASERAASSCSQFTTTLATQGVPITSLNLEMSHEQIVSSAELAQLLTT</sequence>
<dbReference type="InterPro" id="IPR020845">
    <property type="entry name" value="AMP-binding_CS"/>
</dbReference>
<gene>
    <name evidence="2" type="ORF">PCIT_a3670</name>
</gene>
<dbReference type="InterPro" id="IPR023213">
    <property type="entry name" value="CAT-like_dom_sf"/>
</dbReference>
<dbReference type="GO" id="GO:0003824">
    <property type="term" value="F:catalytic activity"/>
    <property type="evidence" value="ECO:0007669"/>
    <property type="project" value="InterPro"/>
</dbReference>
<dbReference type="PANTHER" id="PTHR45527">
    <property type="entry name" value="NONRIBOSOMAL PEPTIDE SYNTHETASE"/>
    <property type="match status" value="1"/>
</dbReference>
<dbReference type="GO" id="GO:0043041">
    <property type="term" value="P:amino acid activation for nonribosomal peptide biosynthetic process"/>
    <property type="evidence" value="ECO:0007669"/>
    <property type="project" value="TreeGrafter"/>
</dbReference>
<dbReference type="PROSITE" id="PS50075">
    <property type="entry name" value="CARRIER"/>
    <property type="match status" value="1"/>
</dbReference>
<dbReference type="Pfam" id="PF00501">
    <property type="entry name" value="AMP-binding"/>
    <property type="match status" value="1"/>
</dbReference>